<dbReference type="AlphaFoldDB" id="A0A4S2KGD9"/>
<reference evidence="1 2" key="1">
    <citation type="journal article" date="2019" name="Philos. Trans. R. Soc. Lond., B, Biol. Sci.">
        <title>Ant behaviour and brain gene expression of defending hosts depend on the ecological success of the intruding social parasite.</title>
        <authorList>
            <person name="Kaur R."/>
            <person name="Stoldt M."/>
            <person name="Jongepier E."/>
            <person name="Feldmeyer B."/>
            <person name="Menzel F."/>
            <person name="Bornberg-Bauer E."/>
            <person name="Foitzik S."/>
        </authorList>
    </citation>
    <scope>NUCLEOTIDE SEQUENCE [LARGE SCALE GENOMIC DNA]</scope>
    <source>
        <tissue evidence="1">Whole body</tissue>
    </source>
</reference>
<evidence type="ECO:0000313" key="2">
    <source>
        <dbReference type="Proteomes" id="UP000310200"/>
    </source>
</evidence>
<keyword evidence="2" id="KW-1185">Reference proteome</keyword>
<comment type="caution">
    <text evidence="1">The sequence shown here is derived from an EMBL/GenBank/DDBJ whole genome shotgun (WGS) entry which is preliminary data.</text>
</comment>
<proteinExistence type="predicted"/>
<name>A0A4S2KGD9_9HYME</name>
<gene>
    <name evidence="1" type="ORF">DBV15_09137</name>
</gene>
<dbReference type="EMBL" id="QBLH01002826">
    <property type="protein sequence ID" value="TGZ46688.1"/>
    <property type="molecule type" value="Genomic_DNA"/>
</dbReference>
<organism evidence="1 2">
    <name type="scientific">Temnothorax longispinosus</name>
    <dbReference type="NCBI Taxonomy" id="300112"/>
    <lineage>
        <taxon>Eukaryota</taxon>
        <taxon>Metazoa</taxon>
        <taxon>Ecdysozoa</taxon>
        <taxon>Arthropoda</taxon>
        <taxon>Hexapoda</taxon>
        <taxon>Insecta</taxon>
        <taxon>Pterygota</taxon>
        <taxon>Neoptera</taxon>
        <taxon>Endopterygota</taxon>
        <taxon>Hymenoptera</taxon>
        <taxon>Apocrita</taxon>
        <taxon>Aculeata</taxon>
        <taxon>Formicoidea</taxon>
        <taxon>Formicidae</taxon>
        <taxon>Myrmicinae</taxon>
        <taxon>Temnothorax</taxon>
    </lineage>
</organism>
<sequence length="75" mass="8432">MMENSGQLKTKSWGGYPKFTAVREAAAEANTRTSAETKRSLPRRPMRLFAQRALSLSSSRISHVDRGLVPYFCVQ</sequence>
<accession>A0A4S2KGD9</accession>
<protein>
    <submittedName>
        <fullName evidence="1">Uncharacterized protein</fullName>
    </submittedName>
</protein>
<evidence type="ECO:0000313" key="1">
    <source>
        <dbReference type="EMBL" id="TGZ46688.1"/>
    </source>
</evidence>
<dbReference type="Proteomes" id="UP000310200">
    <property type="component" value="Unassembled WGS sequence"/>
</dbReference>